<dbReference type="AlphaFoldDB" id="A0A0A8YBY4"/>
<proteinExistence type="predicted"/>
<protein>
    <submittedName>
        <fullName evidence="1">Uncharacterized protein</fullName>
    </submittedName>
</protein>
<evidence type="ECO:0000313" key="1">
    <source>
        <dbReference type="EMBL" id="JAD20977.1"/>
    </source>
</evidence>
<dbReference type="EMBL" id="GBRH01276918">
    <property type="protein sequence ID" value="JAD20977.1"/>
    <property type="molecule type" value="Transcribed_RNA"/>
</dbReference>
<reference evidence="1" key="2">
    <citation type="journal article" date="2015" name="Data Brief">
        <title>Shoot transcriptome of the giant reed, Arundo donax.</title>
        <authorList>
            <person name="Barrero R.A."/>
            <person name="Guerrero F.D."/>
            <person name="Moolhuijzen P."/>
            <person name="Goolsby J.A."/>
            <person name="Tidwell J."/>
            <person name="Bellgard S.E."/>
            <person name="Bellgard M.I."/>
        </authorList>
    </citation>
    <scope>NUCLEOTIDE SEQUENCE</scope>
    <source>
        <tissue evidence="1">Shoot tissue taken approximately 20 cm above the soil surface</tissue>
    </source>
</reference>
<accession>A0A0A8YBY4</accession>
<organism evidence="1">
    <name type="scientific">Arundo donax</name>
    <name type="common">Giant reed</name>
    <name type="synonym">Donax arundinaceus</name>
    <dbReference type="NCBI Taxonomy" id="35708"/>
    <lineage>
        <taxon>Eukaryota</taxon>
        <taxon>Viridiplantae</taxon>
        <taxon>Streptophyta</taxon>
        <taxon>Embryophyta</taxon>
        <taxon>Tracheophyta</taxon>
        <taxon>Spermatophyta</taxon>
        <taxon>Magnoliopsida</taxon>
        <taxon>Liliopsida</taxon>
        <taxon>Poales</taxon>
        <taxon>Poaceae</taxon>
        <taxon>PACMAD clade</taxon>
        <taxon>Arundinoideae</taxon>
        <taxon>Arundineae</taxon>
        <taxon>Arundo</taxon>
    </lineage>
</organism>
<sequence>MQVSEAHQTMKAACKVGNNVIGQGMQVSEAPQTLKAAVVG</sequence>
<name>A0A0A8YBY4_ARUDO</name>
<reference evidence="1" key="1">
    <citation type="submission" date="2014-09" db="EMBL/GenBank/DDBJ databases">
        <authorList>
            <person name="Magalhaes I.L.F."/>
            <person name="Oliveira U."/>
            <person name="Santos F.R."/>
            <person name="Vidigal T.H.D.A."/>
            <person name="Brescovit A.D."/>
            <person name="Santos A.J."/>
        </authorList>
    </citation>
    <scope>NUCLEOTIDE SEQUENCE</scope>
    <source>
        <tissue evidence="1">Shoot tissue taken approximately 20 cm above the soil surface</tissue>
    </source>
</reference>